<dbReference type="PROSITE" id="PS00615">
    <property type="entry name" value="C_TYPE_LECTIN_1"/>
    <property type="match status" value="1"/>
</dbReference>
<dbReference type="GeneID" id="117747595"/>
<evidence type="ECO:0000256" key="2">
    <source>
        <dbReference type="SAM" id="SignalP"/>
    </source>
</evidence>
<keyword evidence="2" id="KW-0732">Signal</keyword>
<dbReference type="PRINTS" id="PR00356">
    <property type="entry name" value="ANTIFREEZEII"/>
</dbReference>
<dbReference type="InterPro" id="IPR018378">
    <property type="entry name" value="C-type_lectin_CS"/>
</dbReference>
<dbReference type="InterPro" id="IPR002353">
    <property type="entry name" value="AntifreezeII"/>
</dbReference>
<dbReference type="InterPro" id="IPR001304">
    <property type="entry name" value="C-type_lectin-like"/>
</dbReference>
<dbReference type="GeneTree" id="ENSGT00940000164599"/>
<protein>
    <recommendedName>
        <fullName evidence="3">C-type lectin domain-containing protein</fullName>
    </recommendedName>
</protein>
<evidence type="ECO:0000259" key="3">
    <source>
        <dbReference type="PROSITE" id="PS50041"/>
    </source>
</evidence>
<reference evidence="4" key="2">
    <citation type="submission" date="2025-09" db="UniProtKB">
        <authorList>
            <consortium name="Ensembl"/>
        </authorList>
    </citation>
    <scope>IDENTIFICATION</scope>
</reference>
<dbReference type="InterPro" id="IPR050111">
    <property type="entry name" value="C-type_lectin/snaclec_domain"/>
</dbReference>
<organism evidence="4 5">
    <name type="scientific">Cyclopterus lumpus</name>
    <name type="common">Lumpsucker</name>
    <dbReference type="NCBI Taxonomy" id="8103"/>
    <lineage>
        <taxon>Eukaryota</taxon>
        <taxon>Metazoa</taxon>
        <taxon>Chordata</taxon>
        <taxon>Craniata</taxon>
        <taxon>Vertebrata</taxon>
        <taxon>Euteleostomi</taxon>
        <taxon>Actinopterygii</taxon>
        <taxon>Neopterygii</taxon>
        <taxon>Teleostei</taxon>
        <taxon>Neoteleostei</taxon>
        <taxon>Acanthomorphata</taxon>
        <taxon>Eupercaria</taxon>
        <taxon>Perciformes</taxon>
        <taxon>Cottioidei</taxon>
        <taxon>Cottales</taxon>
        <taxon>Cyclopteridae</taxon>
        <taxon>Cyclopterus</taxon>
    </lineage>
</organism>
<feature type="chain" id="PRO_5034684876" description="C-type lectin domain-containing protein" evidence="2">
    <location>
        <begin position="20"/>
        <end position="178"/>
    </location>
</feature>
<dbReference type="Ensembl" id="ENSCLMT00005035588.1">
    <property type="protein sequence ID" value="ENSCLMP00005034182.1"/>
    <property type="gene ID" value="ENSCLMG00005016376.1"/>
</dbReference>
<evidence type="ECO:0000313" key="4">
    <source>
        <dbReference type="Ensembl" id="ENSCLMP00005034182.1"/>
    </source>
</evidence>
<dbReference type="CDD" id="cd00037">
    <property type="entry name" value="CLECT"/>
    <property type="match status" value="1"/>
</dbReference>
<dbReference type="Gene3D" id="3.10.100.10">
    <property type="entry name" value="Mannose-Binding Protein A, subunit A"/>
    <property type="match status" value="1"/>
</dbReference>
<dbReference type="PROSITE" id="PS50041">
    <property type="entry name" value="C_TYPE_LECTIN_2"/>
    <property type="match status" value="1"/>
</dbReference>
<dbReference type="OrthoDB" id="441660at2759"/>
<dbReference type="SUPFAM" id="SSF56436">
    <property type="entry name" value="C-type lectin-like"/>
    <property type="match status" value="1"/>
</dbReference>
<evidence type="ECO:0000256" key="1">
    <source>
        <dbReference type="ARBA" id="ARBA00023157"/>
    </source>
</evidence>
<dbReference type="AlphaFoldDB" id="A0A8C2ZZ51"/>
<feature type="domain" description="C-type lectin" evidence="3">
    <location>
        <begin position="51"/>
        <end position="169"/>
    </location>
</feature>
<dbReference type="SMART" id="SM00034">
    <property type="entry name" value="CLECT"/>
    <property type="match status" value="1"/>
</dbReference>
<dbReference type="Proteomes" id="UP000694565">
    <property type="component" value="Unplaced"/>
</dbReference>
<dbReference type="Pfam" id="PF00059">
    <property type="entry name" value="Lectin_C"/>
    <property type="match status" value="1"/>
</dbReference>
<sequence length="178" mass="19938">MKTLTVSALVCAMMALAGAAVLPEGAPEEDQMAKSHLVKGSTACSGGWTLLHDRCFHYVPRALRWAEAEKHCVFMGGNLASVHSAQEYHSIQALMISTSHQYKETWIGGSDAEEEKQWFWSDGTPFHYLNWCSGEPNNMHQQNCLQMNYGADKCWDDDHCSRQKPSVCAKKKLTDREA</sequence>
<feature type="signal peptide" evidence="2">
    <location>
        <begin position="1"/>
        <end position="19"/>
    </location>
</feature>
<evidence type="ECO:0000313" key="5">
    <source>
        <dbReference type="Proteomes" id="UP000694565"/>
    </source>
</evidence>
<dbReference type="PANTHER" id="PTHR22803">
    <property type="entry name" value="MANNOSE, PHOSPHOLIPASE, LECTIN RECEPTOR RELATED"/>
    <property type="match status" value="1"/>
</dbReference>
<keyword evidence="5" id="KW-1185">Reference proteome</keyword>
<accession>A0A8C2ZZ51</accession>
<gene>
    <name evidence="4" type="primary">LOC117747595</name>
</gene>
<dbReference type="InterPro" id="IPR016186">
    <property type="entry name" value="C-type_lectin-like/link_sf"/>
</dbReference>
<dbReference type="RefSeq" id="XP_034412858.1">
    <property type="nucleotide sequence ID" value="XM_034556967.1"/>
</dbReference>
<proteinExistence type="predicted"/>
<dbReference type="KEGG" id="clum:117747595"/>
<keyword evidence="1" id="KW-1015">Disulfide bond</keyword>
<reference evidence="4" key="1">
    <citation type="submission" date="2025-08" db="UniProtKB">
        <authorList>
            <consortium name="Ensembl"/>
        </authorList>
    </citation>
    <scope>IDENTIFICATION</scope>
</reference>
<name>A0A8C2ZZ51_CYCLU</name>
<dbReference type="InterPro" id="IPR016187">
    <property type="entry name" value="CTDL_fold"/>
</dbReference>